<evidence type="ECO:0000256" key="7">
    <source>
        <dbReference type="SAM" id="Phobius"/>
    </source>
</evidence>
<dbReference type="RefSeq" id="XP_051066205.1">
    <property type="nucleotide sequence ID" value="XM_051215674.1"/>
</dbReference>
<comment type="similarity">
    <text evidence="2">Belongs to the TDE1 family.</text>
</comment>
<protein>
    <submittedName>
        <fullName evidence="8">Serine incorporator 5, variant 2</fullName>
    </submittedName>
</protein>
<feature type="transmembrane region" description="Helical" evidence="7">
    <location>
        <begin position="843"/>
        <end position="862"/>
    </location>
</feature>
<evidence type="ECO:0000313" key="9">
    <source>
        <dbReference type="Proteomes" id="UP000471633"/>
    </source>
</evidence>
<keyword evidence="5 7" id="KW-0472">Membrane</keyword>
<feature type="region of interest" description="Disordered" evidence="6">
    <location>
        <begin position="523"/>
        <end position="555"/>
    </location>
</feature>
<feature type="compositionally biased region" description="Low complexity" evidence="6">
    <location>
        <begin position="527"/>
        <end position="548"/>
    </location>
</feature>
<feature type="transmembrane region" description="Helical" evidence="7">
    <location>
        <begin position="33"/>
        <end position="50"/>
    </location>
</feature>
<dbReference type="InterPro" id="IPR005016">
    <property type="entry name" value="TDE1/TMS"/>
</dbReference>
<gene>
    <name evidence="8" type="primary">SERINC5_1</name>
    <name evidence="8" type="ORF">MS3_00007406</name>
</gene>
<name>A0A922LGA9_SCHHA</name>
<keyword evidence="9" id="KW-1185">Reference proteome</keyword>
<proteinExistence type="inferred from homology"/>
<comment type="caution">
    <text evidence="8">The sequence shown here is derived from an EMBL/GenBank/DDBJ whole genome shotgun (WGS) entry which is preliminary data.</text>
</comment>
<keyword evidence="3 7" id="KW-0812">Transmembrane</keyword>
<feature type="region of interest" description="Disordered" evidence="6">
    <location>
        <begin position="583"/>
        <end position="606"/>
    </location>
</feature>
<reference evidence="8" key="2">
    <citation type="journal article" date="2019" name="Gigascience">
        <title>High-quality Schistosoma haematobium genome achieved by single-molecule and long-range sequencing.</title>
        <authorList>
            <person name="Stroehlein A.J."/>
            <person name="Korhonen P.K."/>
            <person name="Chong T.M."/>
            <person name="Lim Y.L."/>
            <person name="Chan K.G."/>
            <person name="Webster B."/>
            <person name="Rollinson D."/>
            <person name="Brindley P.J."/>
            <person name="Gasser R.B."/>
            <person name="Young N.D."/>
        </authorList>
    </citation>
    <scope>NUCLEOTIDE SEQUENCE</scope>
</reference>
<evidence type="ECO:0000256" key="4">
    <source>
        <dbReference type="ARBA" id="ARBA00022989"/>
    </source>
</evidence>
<feature type="transmembrane region" description="Helical" evidence="7">
    <location>
        <begin position="225"/>
        <end position="249"/>
    </location>
</feature>
<dbReference type="GeneID" id="24590512"/>
<dbReference type="KEGG" id="shx:MS3_00007406"/>
<dbReference type="Pfam" id="PF03348">
    <property type="entry name" value="Serinc"/>
    <property type="match status" value="2"/>
</dbReference>
<evidence type="ECO:0000256" key="5">
    <source>
        <dbReference type="ARBA" id="ARBA00023136"/>
    </source>
</evidence>
<feature type="compositionally biased region" description="Low complexity" evidence="6">
    <location>
        <begin position="418"/>
        <end position="440"/>
    </location>
</feature>
<feature type="transmembrane region" description="Helical" evidence="7">
    <location>
        <begin position="189"/>
        <end position="219"/>
    </location>
</feature>
<comment type="subcellular location">
    <subcellularLocation>
        <location evidence="1">Membrane</location>
        <topology evidence="1">Multi-pass membrane protein</topology>
    </subcellularLocation>
</comment>
<feature type="transmembrane region" description="Helical" evidence="7">
    <location>
        <begin position="372"/>
        <end position="390"/>
    </location>
</feature>
<feature type="transmembrane region" description="Helical" evidence="7">
    <location>
        <begin position="882"/>
        <end position="901"/>
    </location>
</feature>
<feature type="transmembrane region" description="Helical" evidence="7">
    <location>
        <begin position="256"/>
        <end position="274"/>
    </location>
</feature>
<sequence length="932" mass="105100">MGCLGRTLECGFGAYPCFLCCVKNSRESTTTRLTYTLILVFITFISIASHEGGVLSSLYLRHRDNFERFCSQIGAGEGCYRIIGYIGVYRICLSLFTFHTLMTFLTIAVSSSQTFRGKIHNGYWLWKLFFIVSVWITAYFFSYLETLTRVWMIMGIVGGILFVYVQHITLIDFAYEINGNWHNKSKTSIFYTLAIYIATLSLYAVAICAYTAFVLFYGLPRQCTLNLTVTGINAGLTLLFAICSAFSTILRKGQMWLPGAITSAFVAFLTWSALGSQPRILSSNFPWQKQTVKKMNDVQQQERNFTIHPLVVVADQLNRLLSDQFTQTTNQVKTSPILTSESKPNITDSIVLINECLPGGVNKISEHLGKDIVTLLGITVVISGFVYSSFRASMQARRLGIRTRRERLKAVLPPIHENSQFNQSPLQSSNNNKPNQSSNPVVTNDLNKSPIRFMNYKDVKRQEHALNLLADAVADLPNPKVFRRPSARQPRLNLQTLNTSDVISQNIGNNVGNCGVKNTKNKLSSSHNNDVTDNNHNVTTTATPTTTTGKSTLRLSSSEPDLTITMRNYSRQRGDIRDLDWSIINNDGNKNNKSSKHKTDKRSREHSLTSLNHRIGYLRHKKLKQSKSQLKSTNVLNDSKINDIHGNNSLLTFGEGEDNDNSILKETKPSSKLHFRKKIKKTWRGTCRLNSHEKRIVNDLYLFSADNLPEKVGPNIYLSVSPTTNNPIPMLANVVRRSPLSSKYYPQPLNLSTNLSSSQQTQLQQHPPHDDIECSALTSPNHLRYRQARWASEIALNKHTSGLFNIEPGLVNSLSFLGTMLNTAAPRDGYTTYNEAIASVYSYPWFHFIYALATLYLMTQLTNWYNPQISRVDTLSESWANMWMKLASSWLALILYAWTIACPRLCIGRKLGAVPFTPRTPRAKVSQTMPIV</sequence>
<dbReference type="EMBL" id="AMPZ03000005">
    <property type="protein sequence ID" value="KAH9582754.1"/>
    <property type="molecule type" value="Genomic_DNA"/>
</dbReference>
<accession>A0A922LGA9</accession>
<feature type="transmembrane region" description="Helical" evidence="7">
    <location>
        <begin position="150"/>
        <end position="177"/>
    </location>
</feature>
<feature type="transmembrane region" description="Helical" evidence="7">
    <location>
        <begin position="123"/>
        <end position="144"/>
    </location>
</feature>
<reference evidence="8" key="1">
    <citation type="journal article" date="2012" name="Nat. Genet.">
        <title>Whole-genome sequence of Schistosoma haematobium.</title>
        <authorList>
            <person name="Young N.D."/>
            <person name="Jex A.R."/>
            <person name="Li B."/>
            <person name="Liu S."/>
            <person name="Yang L."/>
            <person name="Xiong Z."/>
            <person name="Li Y."/>
            <person name="Cantacessi C."/>
            <person name="Hall R.S."/>
            <person name="Xu X."/>
            <person name="Chen F."/>
            <person name="Wu X."/>
            <person name="Zerlotini A."/>
            <person name="Oliveira G."/>
            <person name="Hofmann A."/>
            <person name="Zhang G."/>
            <person name="Fang X."/>
            <person name="Kang Y."/>
            <person name="Campbell B.E."/>
            <person name="Loukas A."/>
            <person name="Ranganathan S."/>
            <person name="Rollinson D."/>
            <person name="Rinaldi G."/>
            <person name="Brindley P.J."/>
            <person name="Yang H."/>
            <person name="Wang J."/>
            <person name="Wang J."/>
            <person name="Gasser R.B."/>
        </authorList>
    </citation>
    <scope>NUCLEOTIDE SEQUENCE</scope>
</reference>
<dbReference type="GO" id="GO:0016020">
    <property type="term" value="C:membrane"/>
    <property type="evidence" value="ECO:0007669"/>
    <property type="project" value="UniProtKB-SubCell"/>
</dbReference>
<feature type="transmembrane region" description="Helical" evidence="7">
    <location>
        <begin position="88"/>
        <end position="111"/>
    </location>
</feature>
<dbReference type="PANTHER" id="PTHR10383:SF9">
    <property type="entry name" value="SERINE INCORPORATOR, ISOFORM F"/>
    <property type="match status" value="1"/>
</dbReference>
<dbReference type="AlphaFoldDB" id="A0A922LGA9"/>
<dbReference type="CTD" id="24590512"/>
<reference evidence="8" key="3">
    <citation type="submission" date="2021-06" db="EMBL/GenBank/DDBJ databases">
        <title>Chromosome-level genome assembly for S. haematobium.</title>
        <authorList>
            <person name="Stroehlein A.J."/>
        </authorList>
    </citation>
    <scope>NUCLEOTIDE SEQUENCE</scope>
</reference>
<evidence type="ECO:0000256" key="6">
    <source>
        <dbReference type="SAM" id="MobiDB-lite"/>
    </source>
</evidence>
<reference evidence="8" key="4">
    <citation type="journal article" date="2022" name="PLoS Pathog.">
        <title>Chromosome-level genome of Schistosoma haematobium underpins genome-wide explorations of molecular variation.</title>
        <authorList>
            <person name="Stroehlein A.J."/>
            <person name="Korhonen P.K."/>
            <person name="Lee V.V."/>
            <person name="Ralph S.A."/>
            <person name="Mentink-Kane M."/>
            <person name="You H."/>
            <person name="McManus D.P."/>
            <person name="Tchuente L.T."/>
            <person name="Stothard J.R."/>
            <person name="Kaur P."/>
            <person name="Dudchenko O."/>
            <person name="Aiden E.L."/>
            <person name="Yang B."/>
            <person name="Yang H."/>
            <person name="Emery A.M."/>
            <person name="Webster B.L."/>
            <person name="Brindley P.J."/>
            <person name="Rollinson D."/>
            <person name="Chang B.C.H."/>
            <person name="Gasser R.B."/>
            <person name="Young N.D."/>
        </authorList>
    </citation>
    <scope>NUCLEOTIDE SEQUENCE</scope>
</reference>
<feature type="region of interest" description="Disordered" evidence="6">
    <location>
        <begin position="412"/>
        <end position="446"/>
    </location>
</feature>
<evidence type="ECO:0000256" key="2">
    <source>
        <dbReference type="ARBA" id="ARBA00006665"/>
    </source>
</evidence>
<keyword evidence="4 7" id="KW-1133">Transmembrane helix</keyword>
<organism evidence="8 9">
    <name type="scientific">Schistosoma haematobium</name>
    <name type="common">Blood fluke</name>
    <dbReference type="NCBI Taxonomy" id="6185"/>
    <lineage>
        <taxon>Eukaryota</taxon>
        <taxon>Metazoa</taxon>
        <taxon>Spiralia</taxon>
        <taxon>Lophotrochozoa</taxon>
        <taxon>Platyhelminthes</taxon>
        <taxon>Trematoda</taxon>
        <taxon>Digenea</taxon>
        <taxon>Strigeidida</taxon>
        <taxon>Schistosomatoidea</taxon>
        <taxon>Schistosomatidae</taxon>
        <taxon>Schistosoma</taxon>
    </lineage>
</organism>
<dbReference type="PANTHER" id="PTHR10383">
    <property type="entry name" value="SERINE INCORPORATOR"/>
    <property type="match status" value="1"/>
</dbReference>
<evidence type="ECO:0000313" key="8">
    <source>
        <dbReference type="EMBL" id="KAH9582754.1"/>
    </source>
</evidence>
<evidence type="ECO:0000256" key="1">
    <source>
        <dbReference type="ARBA" id="ARBA00004141"/>
    </source>
</evidence>
<dbReference type="Proteomes" id="UP000471633">
    <property type="component" value="Unassembled WGS sequence"/>
</dbReference>
<evidence type="ECO:0000256" key="3">
    <source>
        <dbReference type="ARBA" id="ARBA00022692"/>
    </source>
</evidence>